<feature type="compositionally biased region" description="Polar residues" evidence="3">
    <location>
        <begin position="978"/>
        <end position="990"/>
    </location>
</feature>
<dbReference type="InterPro" id="IPR005613">
    <property type="entry name" value="AIP3_C"/>
</dbReference>
<dbReference type="InterPro" id="IPR051825">
    <property type="entry name" value="SRCIN1"/>
</dbReference>
<feature type="domain" description="Actin interacting protein 3 C-terminal" evidence="4">
    <location>
        <begin position="359"/>
        <end position="741"/>
    </location>
</feature>
<feature type="compositionally biased region" description="Basic and acidic residues" evidence="3">
    <location>
        <begin position="857"/>
        <end position="875"/>
    </location>
</feature>
<proteinExistence type="predicted"/>
<feature type="region of interest" description="Disordered" evidence="3">
    <location>
        <begin position="969"/>
        <end position="990"/>
    </location>
</feature>
<reference evidence="6" key="1">
    <citation type="submission" date="2024-02" db="UniProtKB">
        <authorList>
            <consortium name="WormBaseParasite"/>
        </authorList>
    </citation>
    <scope>IDENTIFICATION</scope>
</reference>
<keyword evidence="5" id="KW-1185">Reference proteome</keyword>
<name>A0AAF5I2G3_STRER</name>
<dbReference type="Proteomes" id="UP000035681">
    <property type="component" value="Unplaced"/>
</dbReference>
<evidence type="ECO:0000256" key="1">
    <source>
        <dbReference type="ARBA" id="ARBA00023054"/>
    </source>
</evidence>
<evidence type="ECO:0000259" key="4">
    <source>
        <dbReference type="SMART" id="SM00806"/>
    </source>
</evidence>
<evidence type="ECO:0000313" key="6">
    <source>
        <dbReference type="WBParaSite" id="TCONS_00011987.p1"/>
    </source>
</evidence>
<dbReference type="InterPro" id="IPR022782">
    <property type="entry name" value="AIP3-like_C"/>
</dbReference>
<evidence type="ECO:0000313" key="5">
    <source>
        <dbReference type="Proteomes" id="UP000035681"/>
    </source>
</evidence>
<feature type="region of interest" description="Disordered" evidence="3">
    <location>
        <begin position="1008"/>
        <end position="1051"/>
    </location>
</feature>
<dbReference type="SMART" id="SM00806">
    <property type="entry name" value="AIP3"/>
    <property type="match status" value="1"/>
</dbReference>
<protein>
    <submittedName>
        <fullName evidence="6">AIP3 domain-containing protein</fullName>
    </submittedName>
</protein>
<dbReference type="PANTHER" id="PTHR22741">
    <property type="entry name" value="P140CAP/SNIP-RELATED"/>
    <property type="match status" value="1"/>
</dbReference>
<organism evidence="5 6">
    <name type="scientific">Strongyloides stercoralis</name>
    <name type="common">Threadworm</name>
    <dbReference type="NCBI Taxonomy" id="6248"/>
    <lineage>
        <taxon>Eukaryota</taxon>
        <taxon>Metazoa</taxon>
        <taxon>Ecdysozoa</taxon>
        <taxon>Nematoda</taxon>
        <taxon>Chromadorea</taxon>
        <taxon>Rhabditida</taxon>
        <taxon>Tylenchina</taxon>
        <taxon>Panagrolaimomorpha</taxon>
        <taxon>Strongyloidoidea</taxon>
        <taxon>Strongyloididae</taxon>
        <taxon>Strongyloides</taxon>
    </lineage>
</organism>
<dbReference type="Gene3D" id="1.20.58.1540">
    <property type="entry name" value="Actin interacting protein 3, C-terminal domain"/>
    <property type="match status" value="1"/>
</dbReference>
<evidence type="ECO:0000256" key="3">
    <source>
        <dbReference type="SAM" id="MobiDB-lite"/>
    </source>
</evidence>
<keyword evidence="1 2" id="KW-0175">Coiled coil</keyword>
<dbReference type="Pfam" id="PF03915">
    <property type="entry name" value="AIP3"/>
    <property type="match status" value="1"/>
</dbReference>
<sequence>FTYFKLKKRHHNIKIISLPYDSKCCGKCERINDYIRGWTFIEILPNHDRIISNKYINCNEMFSYFTKKLDEKKNSKRNSSILGQNKNIPYAPVPSEYSLKADLPPIASRDISFGYSNQKINHNQPPIILLNGNEVSRTGTLPRKVYKNIEEKTTTFNRNDKKKRASFSLPSSPNVSQNYGMKRLDNWIGNLIKNGVNKDSNQLPPSVTIHSNINPQITPHQQSNVAPSNYINNSLQNVNQSNTNSIQQPSWNYVNGYETDKNTSISNNYNNLSEAHHQNYSQIGSIPHSYSSGLRNSQNHSIPYHRANKLLQQLRSDDDGDFSENDDKLDNIQQANKISHSNYGKSYIGSGIHSSGVIFVQYNDETKRALLPPKLNSMEQLKSIFLKSFPYLSSQYLNLSYVKIYIQDSTDKSQVFYELDDLRDVKDRCILKIREQISGYQSPPPIRFTDKIPMAFDYMSEGFQTNYRPASAVPGTDGRMYSAQITRKESNVGKNTPSKFDPYYDPYFSDTSSTGVPQSPCVVPRSANATPTIDKEARFRMETMEKQLQGLSSLVHSALVTKNIDSYGQKDITDLRKQILEFNNTSTDNCDILSTTGSIDMKNLDSCNTSICSSVTGNENIITDIRKLKKQVLSYTTDIKQLKKQAQDLKKCNKEGLRDMKDRINVLLNNYVSNIKNNDIKIIEIEKNPNDDLETKNLREDHISRMAYLLTNLSSFERNVENLRKTVVDGNRKLKINEVENLTNTLTTLGKTAAQLKSDFPKLYNKIENKIKNDMECVIKNETFIKEEQNHIDNCLKRCKTLANMMVTMKKLAMVQDPSISNYTNKIQHNYNNNSLYNPSKPPVPKLNISSSTNNTLDEKQSDREQSIESDKGKDDDDITIIAEPLPQNDSQQGNITKTVPPPVPPSPKHYYAPPLGETKPPTPRKFSNNTHVLDSILDELSSNEMEPEEKSNNNIKVHINGKESLKYSLKNEKSKSPYENISTSYNNINEPIPPSYSFNNYPNNNNLTVNSPYNHRNDKYISSNNSSDSPSSSSYSPSISNSSATFNSSDSSSLFLQNYNSNEYSLREKQQQLDCQFEQLQKLVPMLK</sequence>
<evidence type="ECO:0000256" key="2">
    <source>
        <dbReference type="SAM" id="Coils"/>
    </source>
</evidence>
<feature type="coiled-coil region" evidence="2">
    <location>
        <begin position="625"/>
        <end position="659"/>
    </location>
</feature>
<accession>A0AAF5I2G3</accession>
<dbReference type="AlphaFoldDB" id="A0AAF5I2G3"/>
<feature type="region of interest" description="Disordered" evidence="3">
    <location>
        <begin position="831"/>
        <end position="906"/>
    </location>
</feature>
<dbReference type="GO" id="GO:0005737">
    <property type="term" value="C:cytoplasm"/>
    <property type="evidence" value="ECO:0007669"/>
    <property type="project" value="TreeGrafter"/>
</dbReference>
<dbReference type="WBParaSite" id="TCONS_00011987.p1">
    <property type="protein sequence ID" value="TCONS_00011987.p1"/>
    <property type="gene ID" value="XLOC_007174"/>
</dbReference>
<dbReference type="GO" id="GO:0005519">
    <property type="term" value="F:cytoskeletal regulatory protein binding"/>
    <property type="evidence" value="ECO:0007669"/>
    <property type="project" value="InterPro"/>
</dbReference>
<dbReference type="PANTHER" id="PTHR22741:SF10">
    <property type="entry name" value="COILED-COIL DOMAIN-CONTAINING PROTEIN CG32809"/>
    <property type="match status" value="1"/>
</dbReference>